<evidence type="ECO:0000256" key="1">
    <source>
        <dbReference type="SAM" id="MobiDB-lite"/>
    </source>
</evidence>
<dbReference type="Proteomes" id="UP000326354">
    <property type="component" value="Chromosome"/>
</dbReference>
<protein>
    <recommendedName>
        <fullName evidence="5">TRASH domain-containing protein</fullName>
    </recommendedName>
</protein>
<feature type="signal peptide" evidence="2">
    <location>
        <begin position="1"/>
        <end position="24"/>
    </location>
</feature>
<dbReference type="PROSITE" id="PS51257">
    <property type="entry name" value="PROKAR_LIPOPROTEIN"/>
    <property type="match status" value="1"/>
</dbReference>
<reference evidence="3 4" key="1">
    <citation type="submission" date="2019-08" db="EMBL/GenBank/DDBJ databases">
        <title>Complete genome sequence of Candidatus Uab amorphum.</title>
        <authorList>
            <person name="Shiratori T."/>
            <person name="Suzuki S."/>
            <person name="Kakizawa Y."/>
            <person name="Ishida K."/>
        </authorList>
    </citation>
    <scope>NUCLEOTIDE SEQUENCE [LARGE SCALE GENOMIC DNA]</scope>
    <source>
        <strain evidence="3 4">SRT547</strain>
    </source>
</reference>
<dbReference type="EMBL" id="AP019860">
    <property type="protein sequence ID" value="BBM84910.1"/>
    <property type="molecule type" value="Genomic_DNA"/>
</dbReference>
<feature type="region of interest" description="Disordered" evidence="1">
    <location>
        <begin position="23"/>
        <end position="54"/>
    </location>
</feature>
<evidence type="ECO:0008006" key="5">
    <source>
        <dbReference type="Google" id="ProtNLM"/>
    </source>
</evidence>
<keyword evidence="4" id="KW-1185">Reference proteome</keyword>
<proteinExistence type="predicted"/>
<gene>
    <name evidence="3" type="ORF">UABAM_03271</name>
</gene>
<feature type="compositionally biased region" description="Low complexity" evidence="1">
    <location>
        <begin position="23"/>
        <end position="53"/>
    </location>
</feature>
<dbReference type="InterPro" id="IPR012348">
    <property type="entry name" value="RNR-like"/>
</dbReference>
<name>A0A5S9INR6_UABAM</name>
<evidence type="ECO:0000256" key="2">
    <source>
        <dbReference type="SAM" id="SignalP"/>
    </source>
</evidence>
<accession>A0A5S9INR6</accession>
<dbReference type="Gene3D" id="1.10.620.20">
    <property type="entry name" value="Ribonucleotide Reductase, subunit A"/>
    <property type="match status" value="1"/>
</dbReference>
<organism evidence="3 4">
    <name type="scientific">Uabimicrobium amorphum</name>
    <dbReference type="NCBI Taxonomy" id="2596890"/>
    <lineage>
        <taxon>Bacteria</taxon>
        <taxon>Pseudomonadati</taxon>
        <taxon>Planctomycetota</taxon>
        <taxon>Candidatus Uabimicrobiia</taxon>
        <taxon>Candidatus Uabimicrobiales</taxon>
        <taxon>Candidatus Uabimicrobiaceae</taxon>
        <taxon>Candidatus Uabimicrobium</taxon>
    </lineage>
</organism>
<dbReference type="RefSeq" id="WP_151969038.1">
    <property type="nucleotide sequence ID" value="NZ_AP019860.1"/>
</dbReference>
<dbReference type="GO" id="GO:0016491">
    <property type="term" value="F:oxidoreductase activity"/>
    <property type="evidence" value="ECO:0007669"/>
    <property type="project" value="InterPro"/>
</dbReference>
<evidence type="ECO:0000313" key="3">
    <source>
        <dbReference type="EMBL" id="BBM84910.1"/>
    </source>
</evidence>
<dbReference type="AlphaFoldDB" id="A0A5S9INR6"/>
<evidence type="ECO:0000313" key="4">
    <source>
        <dbReference type="Proteomes" id="UP000326354"/>
    </source>
</evidence>
<dbReference type="KEGG" id="uam:UABAM_03271"/>
<sequence length="116" mass="13101">MKKIIVLFLMFVLIVGCNEQNNNAQGQGGQNQESANNDASNNASNNEANNSNEPVIVEITEEWGNKMCPVMQDEAVDKETFVVYEDKKVYLCCDECVEKFQADPKKYHDFLVQSSK</sequence>
<dbReference type="OrthoDB" id="9799538at2"/>
<keyword evidence="2" id="KW-0732">Signal</keyword>
<feature type="chain" id="PRO_5025026491" description="TRASH domain-containing protein" evidence="2">
    <location>
        <begin position="25"/>
        <end position="116"/>
    </location>
</feature>